<dbReference type="AlphaFoldDB" id="A0A1G9VSK5"/>
<feature type="transmembrane region" description="Helical" evidence="1">
    <location>
        <begin position="196"/>
        <end position="214"/>
    </location>
</feature>
<evidence type="ECO:0000313" key="2">
    <source>
        <dbReference type="EMBL" id="SDM75130.1"/>
    </source>
</evidence>
<feature type="transmembrane region" description="Helical" evidence="1">
    <location>
        <begin position="129"/>
        <end position="148"/>
    </location>
</feature>
<keyword evidence="1" id="KW-1133">Transmembrane helix</keyword>
<dbReference type="OrthoDB" id="1467772at2"/>
<name>A0A1G9VSK5_9FLAO</name>
<proteinExistence type="predicted"/>
<gene>
    <name evidence="2" type="ORF">SAMN04488514_11437</name>
</gene>
<feature type="transmembrane region" description="Helical" evidence="1">
    <location>
        <begin position="226"/>
        <end position="243"/>
    </location>
</feature>
<feature type="transmembrane region" description="Helical" evidence="1">
    <location>
        <begin position="12"/>
        <end position="33"/>
    </location>
</feature>
<dbReference type="Proteomes" id="UP000199440">
    <property type="component" value="Unassembled WGS sequence"/>
</dbReference>
<evidence type="ECO:0000256" key="1">
    <source>
        <dbReference type="SAM" id="Phobius"/>
    </source>
</evidence>
<evidence type="ECO:0008006" key="4">
    <source>
        <dbReference type="Google" id="ProtNLM"/>
    </source>
</evidence>
<sequence>MKKLKHFFDFYIDASIHVALAVYSLLWVSANFLNITVDYYLFGFAFFGTIACYNFMKYGVEAEKYILVASRYHKTIQFFSLLCLGVALYLAFFLHYDVLLVLGVLSLLIGLYALPVLPGIKNLRSFGGLKIFPVALVWAGTTVLLPVLEAKMNISWDVVIELIQRFILVLILVVPFEIRDLKFDAPEMNTLPQRYGVARTKIFGAFGTLPFFFLTLLKDDLSQLEIISRGVMFLVLGSMMFITQRNQSKYFASFWVEGIPIFWGILVWGLSKVL</sequence>
<keyword evidence="3" id="KW-1185">Reference proteome</keyword>
<keyword evidence="1" id="KW-0472">Membrane</keyword>
<feature type="transmembrane region" description="Helical" evidence="1">
    <location>
        <begin position="98"/>
        <end position="117"/>
    </location>
</feature>
<dbReference type="EMBL" id="FNGV01000014">
    <property type="protein sequence ID" value="SDM75130.1"/>
    <property type="molecule type" value="Genomic_DNA"/>
</dbReference>
<organism evidence="2 3">
    <name type="scientific">Kriegella aquimaris</name>
    <dbReference type="NCBI Taxonomy" id="192904"/>
    <lineage>
        <taxon>Bacteria</taxon>
        <taxon>Pseudomonadati</taxon>
        <taxon>Bacteroidota</taxon>
        <taxon>Flavobacteriia</taxon>
        <taxon>Flavobacteriales</taxon>
        <taxon>Flavobacteriaceae</taxon>
        <taxon>Kriegella</taxon>
    </lineage>
</organism>
<reference evidence="2 3" key="1">
    <citation type="submission" date="2016-10" db="EMBL/GenBank/DDBJ databases">
        <authorList>
            <person name="de Groot N.N."/>
        </authorList>
    </citation>
    <scope>NUCLEOTIDE SEQUENCE [LARGE SCALE GENOMIC DNA]</scope>
    <source>
        <strain evidence="2 3">DSM 19886</strain>
    </source>
</reference>
<keyword evidence="1" id="KW-0812">Transmembrane</keyword>
<feature type="transmembrane region" description="Helical" evidence="1">
    <location>
        <begin position="154"/>
        <end position="176"/>
    </location>
</feature>
<accession>A0A1G9VSK5</accession>
<protein>
    <recommendedName>
        <fullName evidence="4">UbiA prenyltransferase family protein</fullName>
    </recommendedName>
</protein>
<feature type="transmembrane region" description="Helical" evidence="1">
    <location>
        <begin position="39"/>
        <end position="56"/>
    </location>
</feature>
<feature type="transmembrane region" description="Helical" evidence="1">
    <location>
        <begin position="76"/>
        <end position="92"/>
    </location>
</feature>
<evidence type="ECO:0000313" key="3">
    <source>
        <dbReference type="Proteomes" id="UP000199440"/>
    </source>
</evidence>
<feature type="transmembrane region" description="Helical" evidence="1">
    <location>
        <begin position="250"/>
        <end position="271"/>
    </location>
</feature>
<dbReference type="RefSeq" id="WP_089893957.1">
    <property type="nucleotide sequence ID" value="NZ_FNGV01000014.1"/>
</dbReference>
<dbReference type="STRING" id="192904.SAMN04488514_11437"/>